<comment type="caution">
    <text evidence="2">The sequence shown here is derived from an EMBL/GenBank/DDBJ whole genome shotgun (WGS) entry which is preliminary data.</text>
</comment>
<proteinExistence type="predicted"/>
<feature type="transmembrane region" description="Helical" evidence="1">
    <location>
        <begin position="88"/>
        <end position="110"/>
    </location>
</feature>
<name>A0A8K0KE20_LADFU</name>
<protein>
    <submittedName>
        <fullName evidence="2">Uncharacterized protein</fullName>
    </submittedName>
</protein>
<dbReference type="EMBL" id="KZ308693">
    <property type="protein sequence ID" value="KAG8233185.1"/>
    <property type="molecule type" value="Genomic_DNA"/>
</dbReference>
<gene>
    <name evidence="2" type="ORF">J437_LFUL008948</name>
</gene>
<keyword evidence="1" id="KW-1133">Transmembrane helix</keyword>
<evidence type="ECO:0000313" key="3">
    <source>
        <dbReference type="Proteomes" id="UP000792457"/>
    </source>
</evidence>
<organism evidence="2 3">
    <name type="scientific">Ladona fulva</name>
    <name type="common">Scarce chaser dragonfly</name>
    <name type="synonym">Libellula fulva</name>
    <dbReference type="NCBI Taxonomy" id="123851"/>
    <lineage>
        <taxon>Eukaryota</taxon>
        <taxon>Metazoa</taxon>
        <taxon>Ecdysozoa</taxon>
        <taxon>Arthropoda</taxon>
        <taxon>Hexapoda</taxon>
        <taxon>Insecta</taxon>
        <taxon>Pterygota</taxon>
        <taxon>Palaeoptera</taxon>
        <taxon>Odonata</taxon>
        <taxon>Epiprocta</taxon>
        <taxon>Anisoptera</taxon>
        <taxon>Libelluloidea</taxon>
        <taxon>Libellulidae</taxon>
        <taxon>Ladona</taxon>
    </lineage>
</organism>
<dbReference type="OrthoDB" id="6431754at2759"/>
<keyword evidence="1" id="KW-0812">Transmembrane</keyword>
<keyword evidence="1" id="KW-0472">Membrane</keyword>
<evidence type="ECO:0000256" key="1">
    <source>
        <dbReference type="SAM" id="Phobius"/>
    </source>
</evidence>
<accession>A0A8K0KE20</accession>
<keyword evidence="3" id="KW-1185">Reference proteome</keyword>
<dbReference type="Proteomes" id="UP000792457">
    <property type="component" value="Unassembled WGS sequence"/>
</dbReference>
<sequence>MCCVGYRFPDSGSRERELYCDEQRGLWRVRVPHQNPFTLKFLLPDCTDAETVFWASNGTKKVITYLNENSTLSEKNAMMKEADFMIDVLVPAIIIGILLLGNGVILYIIFHFKKRKLADEVPEEELRISQNGLNSTTGKPSDV</sequence>
<evidence type="ECO:0000313" key="2">
    <source>
        <dbReference type="EMBL" id="KAG8233185.1"/>
    </source>
</evidence>
<dbReference type="AlphaFoldDB" id="A0A8K0KE20"/>
<reference evidence="2" key="1">
    <citation type="submission" date="2013-04" db="EMBL/GenBank/DDBJ databases">
        <authorList>
            <person name="Qu J."/>
            <person name="Murali S.C."/>
            <person name="Bandaranaike D."/>
            <person name="Bellair M."/>
            <person name="Blankenburg K."/>
            <person name="Chao H."/>
            <person name="Dinh H."/>
            <person name="Doddapaneni H."/>
            <person name="Downs B."/>
            <person name="Dugan-Rocha S."/>
            <person name="Elkadiri S."/>
            <person name="Gnanaolivu R.D."/>
            <person name="Hernandez B."/>
            <person name="Javaid M."/>
            <person name="Jayaseelan J.C."/>
            <person name="Lee S."/>
            <person name="Li M."/>
            <person name="Ming W."/>
            <person name="Munidasa M."/>
            <person name="Muniz J."/>
            <person name="Nguyen L."/>
            <person name="Ongeri F."/>
            <person name="Osuji N."/>
            <person name="Pu L.-L."/>
            <person name="Puazo M."/>
            <person name="Qu C."/>
            <person name="Quiroz J."/>
            <person name="Raj R."/>
            <person name="Weissenberger G."/>
            <person name="Xin Y."/>
            <person name="Zou X."/>
            <person name="Han Y."/>
            <person name="Richards S."/>
            <person name="Worley K."/>
            <person name="Muzny D."/>
            <person name="Gibbs R."/>
        </authorList>
    </citation>
    <scope>NUCLEOTIDE SEQUENCE</scope>
    <source>
        <strain evidence="2">Sampled in the wild</strain>
    </source>
</reference>
<reference evidence="2" key="2">
    <citation type="submission" date="2017-10" db="EMBL/GenBank/DDBJ databases">
        <title>Ladona fulva Genome sequencing and assembly.</title>
        <authorList>
            <person name="Murali S."/>
            <person name="Richards S."/>
            <person name="Bandaranaike D."/>
            <person name="Bellair M."/>
            <person name="Blankenburg K."/>
            <person name="Chao H."/>
            <person name="Dinh H."/>
            <person name="Doddapaneni H."/>
            <person name="Dugan-Rocha S."/>
            <person name="Elkadiri S."/>
            <person name="Gnanaolivu R."/>
            <person name="Hernandez B."/>
            <person name="Skinner E."/>
            <person name="Javaid M."/>
            <person name="Lee S."/>
            <person name="Li M."/>
            <person name="Ming W."/>
            <person name="Munidasa M."/>
            <person name="Muniz J."/>
            <person name="Nguyen L."/>
            <person name="Hughes D."/>
            <person name="Osuji N."/>
            <person name="Pu L.-L."/>
            <person name="Puazo M."/>
            <person name="Qu C."/>
            <person name="Quiroz J."/>
            <person name="Raj R."/>
            <person name="Weissenberger G."/>
            <person name="Xin Y."/>
            <person name="Zou X."/>
            <person name="Han Y."/>
            <person name="Worley K."/>
            <person name="Muzny D."/>
            <person name="Gibbs R."/>
        </authorList>
    </citation>
    <scope>NUCLEOTIDE SEQUENCE</scope>
    <source>
        <strain evidence="2">Sampled in the wild</strain>
    </source>
</reference>